<sequence>MTHVSVRRGLLYVSIAATAWGTGGAAGALLYRTGGLGPVSVSFWRFAAGAVMLLLASRLFDLGRVRGLGRIVVTGVAMAVYQTAYFAAIAESGLAVATVVTIGATPVFVAAGARLLLGERLGAAGLGSVAIALTGLVMLTLDGGSATFSALGMGWALLSAAGYAGVTLLNRASTDEPYATAMGGFVVGGLCLLPLALAQGLLPSGDPLASSAIIVYLGAIPTALAYGLFFAGLAAVRATTASVISLVEPVGAAIIGVLLLGERLTPQTAGGAVLLLAAVGLLALRERRDSSLPS</sequence>
<dbReference type="EMBL" id="FZOD01000003">
    <property type="protein sequence ID" value="SNS07507.1"/>
    <property type="molecule type" value="Genomic_DNA"/>
</dbReference>
<proteinExistence type="inferred from homology"/>
<feature type="transmembrane region" description="Helical" evidence="6">
    <location>
        <begin position="67"/>
        <end position="88"/>
    </location>
</feature>
<feature type="domain" description="EamA" evidence="7">
    <location>
        <begin position="8"/>
        <end position="140"/>
    </location>
</feature>
<feature type="transmembrane region" description="Helical" evidence="6">
    <location>
        <begin position="123"/>
        <end position="141"/>
    </location>
</feature>
<dbReference type="PANTHER" id="PTHR32322:SF2">
    <property type="entry name" value="EAMA DOMAIN-CONTAINING PROTEIN"/>
    <property type="match status" value="1"/>
</dbReference>
<evidence type="ECO:0000256" key="1">
    <source>
        <dbReference type="ARBA" id="ARBA00004141"/>
    </source>
</evidence>
<feature type="transmembrane region" description="Helical" evidence="6">
    <location>
        <begin position="178"/>
        <end position="201"/>
    </location>
</feature>
<feature type="transmembrane region" description="Helical" evidence="6">
    <location>
        <begin position="94"/>
        <end position="116"/>
    </location>
</feature>
<keyword evidence="5 6" id="KW-0472">Membrane</keyword>
<evidence type="ECO:0000313" key="8">
    <source>
        <dbReference type="EMBL" id="SNS07507.1"/>
    </source>
</evidence>
<dbReference type="InterPro" id="IPR000620">
    <property type="entry name" value="EamA_dom"/>
</dbReference>
<evidence type="ECO:0000256" key="4">
    <source>
        <dbReference type="ARBA" id="ARBA00022989"/>
    </source>
</evidence>
<dbReference type="RefSeq" id="WP_089205931.1">
    <property type="nucleotide sequence ID" value="NZ_FZOD01000003.1"/>
</dbReference>
<feature type="domain" description="EamA" evidence="7">
    <location>
        <begin position="151"/>
        <end position="282"/>
    </location>
</feature>
<dbReference type="Pfam" id="PF00892">
    <property type="entry name" value="EamA"/>
    <property type="match status" value="2"/>
</dbReference>
<evidence type="ECO:0000256" key="2">
    <source>
        <dbReference type="ARBA" id="ARBA00007362"/>
    </source>
</evidence>
<comment type="subcellular location">
    <subcellularLocation>
        <location evidence="1">Membrane</location>
        <topology evidence="1">Multi-pass membrane protein</topology>
    </subcellularLocation>
</comment>
<dbReference type="Proteomes" id="UP000198282">
    <property type="component" value="Unassembled WGS sequence"/>
</dbReference>
<evidence type="ECO:0000259" key="7">
    <source>
        <dbReference type="Pfam" id="PF00892"/>
    </source>
</evidence>
<dbReference type="InterPro" id="IPR050638">
    <property type="entry name" value="AA-Vitamin_Transporters"/>
</dbReference>
<dbReference type="InterPro" id="IPR037185">
    <property type="entry name" value="EmrE-like"/>
</dbReference>
<dbReference type="SUPFAM" id="SSF103481">
    <property type="entry name" value="Multidrug resistance efflux transporter EmrE"/>
    <property type="match status" value="2"/>
</dbReference>
<keyword evidence="3 6" id="KW-0812">Transmembrane</keyword>
<evidence type="ECO:0000256" key="6">
    <source>
        <dbReference type="SAM" id="Phobius"/>
    </source>
</evidence>
<feature type="transmembrane region" description="Helical" evidence="6">
    <location>
        <begin position="243"/>
        <end position="261"/>
    </location>
</feature>
<dbReference type="AlphaFoldDB" id="A0A239BH68"/>
<evidence type="ECO:0000256" key="5">
    <source>
        <dbReference type="ARBA" id="ARBA00023136"/>
    </source>
</evidence>
<dbReference type="PANTHER" id="PTHR32322">
    <property type="entry name" value="INNER MEMBRANE TRANSPORTER"/>
    <property type="match status" value="1"/>
</dbReference>
<comment type="similarity">
    <text evidence="2">Belongs to the EamA transporter family.</text>
</comment>
<gene>
    <name evidence="8" type="ORF">SAMN05216276_1003232</name>
</gene>
<evidence type="ECO:0000313" key="9">
    <source>
        <dbReference type="Proteomes" id="UP000198282"/>
    </source>
</evidence>
<feature type="transmembrane region" description="Helical" evidence="6">
    <location>
        <begin position="9"/>
        <end position="31"/>
    </location>
</feature>
<feature type="transmembrane region" description="Helical" evidence="6">
    <location>
        <begin position="213"/>
        <end position="236"/>
    </location>
</feature>
<accession>A0A239BH68</accession>
<reference evidence="8 9" key="1">
    <citation type="submission" date="2017-06" db="EMBL/GenBank/DDBJ databases">
        <authorList>
            <person name="Kim H.J."/>
            <person name="Triplett B.A."/>
        </authorList>
    </citation>
    <scope>NUCLEOTIDE SEQUENCE [LARGE SCALE GENOMIC DNA]</scope>
    <source>
        <strain evidence="8 9">CGMCC 4.2132</strain>
    </source>
</reference>
<feature type="transmembrane region" description="Helical" evidence="6">
    <location>
        <begin position="267"/>
        <end position="284"/>
    </location>
</feature>
<feature type="transmembrane region" description="Helical" evidence="6">
    <location>
        <begin position="147"/>
        <end position="166"/>
    </location>
</feature>
<keyword evidence="4 6" id="KW-1133">Transmembrane helix</keyword>
<evidence type="ECO:0000256" key="3">
    <source>
        <dbReference type="ARBA" id="ARBA00022692"/>
    </source>
</evidence>
<protein>
    <submittedName>
        <fullName evidence="8">Drug/metabolite transporter, DME family</fullName>
    </submittedName>
</protein>
<organism evidence="8 9">
    <name type="scientific">Streptosporangium subroseum</name>
    <dbReference type="NCBI Taxonomy" id="106412"/>
    <lineage>
        <taxon>Bacteria</taxon>
        <taxon>Bacillati</taxon>
        <taxon>Actinomycetota</taxon>
        <taxon>Actinomycetes</taxon>
        <taxon>Streptosporangiales</taxon>
        <taxon>Streptosporangiaceae</taxon>
        <taxon>Streptosporangium</taxon>
    </lineage>
</organism>
<dbReference type="OrthoDB" id="3821087at2"/>
<dbReference type="GO" id="GO:0016020">
    <property type="term" value="C:membrane"/>
    <property type="evidence" value="ECO:0007669"/>
    <property type="project" value="UniProtKB-SubCell"/>
</dbReference>
<keyword evidence="9" id="KW-1185">Reference proteome</keyword>
<name>A0A239BH68_9ACTN</name>
<feature type="transmembrane region" description="Helical" evidence="6">
    <location>
        <begin position="43"/>
        <end position="60"/>
    </location>
</feature>